<keyword evidence="8" id="KW-1185">Reference proteome</keyword>
<dbReference type="SMART" id="SM00184">
    <property type="entry name" value="RING"/>
    <property type="match status" value="1"/>
</dbReference>
<dbReference type="GO" id="GO:0061630">
    <property type="term" value="F:ubiquitin protein ligase activity"/>
    <property type="evidence" value="ECO:0007669"/>
    <property type="project" value="InterPro"/>
</dbReference>
<evidence type="ECO:0000256" key="5">
    <source>
        <dbReference type="SAM" id="MobiDB-lite"/>
    </source>
</evidence>
<evidence type="ECO:0000256" key="4">
    <source>
        <dbReference type="PROSITE-ProRule" id="PRU00175"/>
    </source>
</evidence>
<evidence type="ECO:0000256" key="3">
    <source>
        <dbReference type="ARBA" id="ARBA00022833"/>
    </source>
</evidence>
<dbReference type="InterPro" id="IPR013083">
    <property type="entry name" value="Znf_RING/FYVE/PHD"/>
</dbReference>
<dbReference type="PROSITE" id="PS00518">
    <property type="entry name" value="ZF_RING_1"/>
    <property type="match status" value="1"/>
</dbReference>
<dbReference type="InterPro" id="IPR027370">
    <property type="entry name" value="Znf-RING_euk"/>
</dbReference>
<dbReference type="AlphaFoldDB" id="A0AA36CZW8"/>
<dbReference type="Pfam" id="PF13445">
    <property type="entry name" value="zf-RING_UBOX"/>
    <property type="match status" value="1"/>
</dbReference>
<reference evidence="7" key="1">
    <citation type="submission" date="2023-06" db="EMBL/GenBank/DDBJ databases">
        <authorList>
            <person name="Delattre M."/>
        </authorList>
    </citation>
    <scope>NUCLEOTIDE SEQUENCE</scope>
    <source>
        <strain evidence="7">AF72</strain>
    </source>
</reference>
<evidence type="ECO:0000256" key="1">
    <source>
        <dbReference type="ARBA" id="ARBA00022723"/>
    </source>
</evidence>
<keyword evidence="2 4" id="KW-0863">Zinc-finger</keyword>
<organism evidence="7 8">
    <name type="scientific">Mesorhabditis spiculigera</name>
    <dbReference type="NCBI Taxonomy" id="96644"/>
    <lineage>
        <taxon>Eukaryota</taxon>
        <taxon>Metazoa</taxon>
        <taxon>Ecdysozoa</taxon>
        <taxon>Nematoda</taxon>
        <taxon>Chromadorea</taxon>
        <taxon>Rhabditida</taxon>
        <taxon>Rhabditina</taxon>
        <taxon>Rhabditomorpha</taxon>
        <taxon>Rhabditoidea</taxon>
        <taxon>Rhabditidae</taxon>
        <taxon>Mesorhabditinae</taxon>
        <taxon>Mesorhabditis</taxon>
    </lineage>
</organism>
<feature type="domain" description="RING-type" evidence="6">
    <location>
        <begin position="38"/>
        <end position="76"/>
    </location>
</feature>
<dbReference type="InterPro" id="IPR017907">
    <property type="entry name" value="Znf_RING_CS"/>
</dbReference>
<dbReference type="SUPFAM" id="SSF57850">
    <property type="entry name" value="RING/U-box"/>
    <property type="match status" value="1"/>
</dbReference>
<gene>
    <name evidence="7" type="ORF">MSPICULIGERA_LOCUS16397</name>
</gene>
<dbReference type="Gene3D" id="3.30.40.10">
    <property type="entry name" value="Zinc/RING finger domain, C3HC4 (zinc finger)"/>
    <property type="match status" value="1"/>
</dbReference>
<name>A0AA36CZW8_9BILA</name>
<dbReference type="PROSITE" id="PS50089">
    <property type="entry name" value="ZF_RING_2"/>
    <property type="match status" value="1"/>
</dbReference>
<evidence type="ECO:0000313" key="7">
    <source>
        <dbReference type="EMBL" id="CAJ0578136.1"/>
    </source>
</evidence>
<dbReference type="PANTHER" id="PTHR44080">
    <property type="entry name" value="E3 UBIQUITIN-PROTEIN LIGASE COP1"/>
    <property type="match status" value="1"/>
</dbReference>
<keyword evidence="3" id="KW-0862">Zinc</keyword>
<dbReference type="InterPro" id="IPR042755">
    <property type="entry name" value="COP1"/>
</dbReference>
<protein>
    <recommendedName>
        <fullName evidence="6">RING-type domain-containing protein</fullName>
    </recommendedName>
</protein>
<evidence type="ECO:0000256" key="2">
    <source>
        <dbReference type="ARBA" id="ARBA00022771"/>
    </source>
</evidence>
<dbReference type="Proteomes" id="UP001177023">
    <property type="component" value="Unassembled WGS sequence"/>
</dbReference>
<dbReference type="InterPro" id="IPR001841">
    <property type="entry name" value="Znf_RING"/>
</dbReference>
<comment type="caution">
    <text evidence="7">The sequence shown here is derived from an EMBL/GenBank/DDBJ whole genome shotgun (WGS) entry which is preliminary data.</text>
</comment>
<dbReference type="GO" id="GO:0008270">
    <property type="term" value="F:zinc ion binding"/>
    <property type="evidence" value="ECO:0007669"/>
    <property type="project" value="UniProtKB-KW"/>
</dbReference>
<keyword evidence="1" id="KW-0479">Metal-binding</keyword>
<proteinExistence type="predicted"/>
<feature type="region of interest" description="Disordered" evidence="5">
    <location>
        <begin position="94"/>
        <end position="126"/>
    </location>
</feature>
<evidence type="ECO:0000313" key="8">
    <source>
        <dbReference type="Proteomes" id="UP001177023"/>
    </source>
</evidence>
<sequence length="240" mass="27219">MSDSVFSSELSIWRGSNGVDSWSCSTIPPPSASDDFNCPICKAIFLQPVIFECGHSFCKHCVQRQRESNDKCCVCQKQFGRAIQNLALEKSFQRDNRSRKSFRRPSAKFDQHRPPSEVSGSVSLTELPPRTATRGVRWVKKMPRVAPRQQDYEADDSTDESLAPIPFTRATQRKSETCAKASVKRASFMRRSLNYMKKKGSDKFHVTDMPASGITDDLHKKKAPSLWKRIFTGNFTKSNK</sequence>
<feature type="non-terminal residue" evidence="7">
    <location>
        <position position="1"/>
    </location>
</feature>
<accession>A0AA36CZW8</accession>
<dbReference type="EMBL" id="CATQJA010002653">
    <property type="protein sequence ID" value="CAJ0578136.1"/>
    <property type="molecule type" value="Genomic_DNA"/>
</dbReference>
<evidence type="ECO:0000259" key="6">
    <source>
        <dbReference type="PROSITE" id="PS50089"/>
    </source>
</evidence>
<feature type="region of interest" description="Disordered" evidence="5">
    <location>
        <begin position="147"/>
        <end position="174"/>
    </location>
</feature>